<comment type="caution">
    <text evidence="2">The sequence shown here is derived from an EMBL/GenBank/DDBJ whole genome shotgun (WGS) entry which is preliminary data.</text>
</comment>
<reference evidence="2 3" key="1">
    <citation type="submission" date="2019-08" db="EMBL/GenBank/DDBJ databases">
        <authorList>
            <person name="Peeters C."/>
        </authorList>
    </citation>
    <scope>NUCLEOTIDE SEQUENCE [LARGE SCALE GENOMIC DNA]</scope>
    <source>
        <strain evidence="2 3">LMG 20602</strain>
    </source>
</reference>
<proteinExistence type="predicted"/>
<feature type="transmembrane region" description="Helical" evidence="1">
    <location>
        <begin position="12"/>
        <end position="37"/>
    </location>
</feature>
<accession>A0ABY6WAN0</accession>
<evidence type="ECO:0000313" key="3">
    <source>
        <dbReference type="Proteomes" id="UP000366065"/>
    </source>
</evidence>
<dbReference type="InterPro" id="IPR008407">
    <property type="entry name" value="Brnchd-chn_aa_trnsp_AzlD"/>
</dbReference>
<dbReference type="Proteomes" id="UP000366065">
    <property type="component" value="Unassembled WGS sequence"/>
</dbReference>
<dbReference type="RefSeq" id="WP_150723036.1">
    <property type="nucleotide sequence ID" value="NZ_CABPRV010000013.1"/>
</dbReference>
<feature type="transmembrane region" description="Helical" evidence="1">
    <location>
        <begin position="49"/>
        <end position="68"/>
    </location>
</feature>
<sequence length="108" mass="11399">MFDVLDSLNAATLLPVATVALMAATTYATRVVGFLLLRDRVLSPRMRSVMESLPGCVLISVIAPSFVADRPADLIALAVTLLVALRCSLLPTVVISITATAALRYLVG</sequence>
<dbReference type="EMBL" id="CABPRV010000013">
    <property type="protein sequence ID" value="VVE46401.1"/>
    <property type="molecule type" value="Genomic_DNA"/>
</dbReference>
<keyword evidence="1" id="KW-1133">Transmembrane helix</keyword>
<evidence type="ECO:0000256" key="1">
    <source>
        <dbReference type="SAM" id="Phobius"/>
    </source>
</evidence>
<name>A0ABY6WAN0_9BURK</name>
<evidence type="ECO:0000313" key="2">
    <source>
        <dbReference type="EMBL" id="VVE46401.1"/>
    </source>
</evidence>
<protein>
    <submittedName>
        <fullName evidence="2">Membrane protein</fullName>
    </submittedName>
</protein>
<dbReference type="Pfam" id="PF05437">
    <property type="entry name" value="AzlD"/>
    <property type="match status" value="1"/>
</dbReference>
<keyword evidence="3" id="KW-1185">Reference proteome</keyword>
<keyword evidence="1" id="KW-0812">Transmembrane</keyword>
<gene>
    <name evidence="2" type="ORF">PCA20602_04442</name>
</gene>
<organism evidence="2 3">
    <name type="scientific">Pandoraea capi</name>
    <dbReference type="NCBI Taxonomy" id="2508286"/>
    <lineage>
        <taxon>Bacteria</taxon>
        <taxon>Pseudomonadati</taxon>
        <taxon>Pseudomonadota</taxon>
        <taxon>Betaproteobacteria</taxon>
        <taxon>Burkholderiales</taxon>
        <taxon>Burkholderiaceae</taxon>
        <taxon>Pandoraea</taxon>
    </lineage>
</organism>
<feature type="transmembrane region" description="Helical" evidence="1">
    <location>
        <begin position="74"/>
        <end position="107"/>
    </location>
</feature>
<keyword evidence="1" id="KW-0472">Membrane</keyword>